<keyword evidence="2" id="KW-1185">Reference proteome</keyword>
<dbReference type="PANTHER" id="PTHR11102:SF160">
    <property type="entry name" value="ERAD-ASSOCIATED E3 UBIQUITIN-PROTEIN LIGASE COMPONENT HRD3"/>
    <property type="match status" value="1"/>
</dbReference>
<reference evidence="1 2" key="1">
    <citation type="submission" date="2020-08" db="EMBL/GenBank/DDBJ databases">
        <title>Genome public.</title>
        <authorList>
            <person name="Liu C."/>
            <person name="Sun Q."/>
        </authorList>
    </citation>
    <scope>NUCLEOTIDE SEQUENCE [LARGE SCALE GENOMIC DNA]</scope>
    <source>
        <strain evidence="1 2">NSJ-56</strain>
    </source>
</reference>
<name>A0ABR7D3W0_9BACT</name>
<evidence type="ECO:0000313" key="2">
    <source>
        <dbReference type="Proteomes" id="UP000646484"/>
    </source>
</evidence>
<gene>
    <name evidence="1" type="ORF">H8S64_16080</name>
</gene>
<dbReference type="SUPFAM" id="SSF81901">
    <property type="entry name" value="HCP-like"/>
    <property type="match status" value="3"/>
</dbReference>
<dbReference type="EMBL" id="JACOOH010000007">
    <property type="protein sequence ID" value="MBC5622614.1"/>
    <property type="molecule type" value="Genomic_DNA"/>
</dbReference>
<dbReference type="InterPro" id="IPR006597">
    <property type="entry name" value="Sel1-like"/>
</dbReference>
<accession>A0ABR7D3W0</accession>
<dbReference type="SMART" id="SM00671">
    <property type="entry name" value="SEL1"/>
    <property type="match status" value="11"/>
</dbReference>
<evidence type="ECO:0000313" key="1">
    <source>
        <dbReference type="EMBL" id="MBC5622614.1"/>
    </source>
</evidence>
<proteinExistence type="predicted"/>
<comment type="caution">
    <text evidence="1">The sequence shown here is derived from an EMBL/GenBank/DDBJ whole genome shotgun (WGS) entry which is preliminary data.</text>
</comment>
<dbReference type="RefSeq" id="WP_118774448.1">
    <property type="nucleotide sequence ID" value="NZ_JACOOH010000007.1"/>
</dbReference>
<dbReference type="InterPro" id="IPR011990">
    <property type="entry name" value="TPR-like_helical_dom_sf"/>
</dbReference>
<protein>
    <submittedName>
        <fullName evidence="1">Sel1 repeat family protein</fullName>
    </submittedName>
</protein>
<dbReference type="Gene3D" id="1.25.40.10">
    <property type="entry name" value="Tetratricopeptide repeat domain"/>
    <property type="match status" value="2"/>
</dbReference>
<dbReference type="InterPro" id="IPR050767">
    <property type="entry name" value="Sel1_AlgK"/>
</dbReference>
<sequence length="930" mass="109215">MFEEFIHRLKSDAKNGNIEAKYQLGSTYHWGYKVARDSNQAIYWYSRAIEEGHVKALVNLGYIYIVEGVPQNIIKGIELWKEAARAKDVKALYNLGIYYKNPLKFNLNENLHNSRADDKLIIKWFREAAEQGDVDSQGEFGIFLYENDIDRNEGLHWIRLAASQGMDIYQYYLATIELSSGNIDEAISWYQQTSWRGAKYNLGLIYLLGLSNTGINHELAYKYLIEEEDVPPCDPHWGYQYYNFPYKFNMYKRKNGKNTDELTLFKKFCEEKKFKYIYPNTSLNNVHNDLLKCYLNEFYLEDAKLILNTSASLRPHEEIEPLKEKHVLKDCLIKLSQPELEQIKEALSNYSIALKKYYSDIEDINMFSFAGSTRVIDSVQEYFDYVLEKKYQYYMNTITGETNPVSIRKDEKGILDFVPGCAPLWTAQEIDEFHAFEEEHIFIRVDATRYYYYHNPKYWYRIPCDFRPQYKEYTTNSLPDNLRIRLQGVPYYDKGQESYLQSLMIDELFSTFGYKFIEKKREESLRTKHVFYHQNEGLIVYHRCEDWCVIEEYTGNTSISIYKITLSHPIDFTKKIVYNLSDIAETRNREKIKSNLSLIDLVQIGFDTLEPDKNIKEASEEYMLVELQKKAETGDIQAQYTLAQALDKAGKSFARECFKWYKIAALKGYPPAQNNLGYCYSHGYGIKKNKRIATRWFKIAADNGEPRAKRTFALHLLKGIGTQQNIPEAMKLLEKFSMEGNRDAQSALSWVYYNGVYVDENNELALKWHKEAAKQGEMYAQFRLGYTYEKGHGVNINFKEAMKWYKKAAKQGLATAQYQLGNMFEQGLGVLPDKRKALQWYSLAAIQQDEESTLAKEKVDELKQYFPKKAIVLKLIPKMEAWNKKHNVINNWKWSIMENFVQESSPLTCHMIYHFYDFLDKLKKNGFTLN</sequence>
<organism evidence="1 2">
    <name type="scientific">Butyricimonas hominis</name>
    <dbReference type="NCBI Taxonomy" id="2763032"/>
    <lineage>
        <taxon>Bacteria</taxon>
        <taxon>Pseudomonadati</taxon>
        <taxon>Bacteroidota</taxon>
        <taxon>Bacteroidia</taxon>
        <taxon>Bacteroidales</taxon>
        <taxon>Odoribacteraceae</taxon>
        <taxon>Butyricimonas</taxon>
    </lineage>
</organism>
<dbReference type="Proteomes" id="UP000646484">
    <property type="component" value="Unassembled WGS sequence"/>
</dbReference>
<dbReference type="Pfam" id="PF08238">
    <property type="entry name" value="Sel1"/>
    <property type="match status" value="12"/>
</dbReference>
<dbReference type="PANTHER" id="PTHR11102">
    <property type="entry name" value="SEL-1-LIKE PROTEIN"/>
    <property type="match status" value="1"/>
</dbReference>